<protein>
    <submittedName>
        <fullName evidence="1">PaREP2a</fullName>
    </submittedName>
</protein>
<accession>Q8ZVT3</accession>
<dbReference type="EnsemblBacteria" id="AAL63973">
    <property type="protein sequence ID" value="AAL63973"/>
    <property type="gene ID" value="PAE2136"/>
</dbReference>
<dbReference type="InParanoid" id="Q8ZVT3"/>
<dbReference type="RefSeq" id="WP_011008441.1">
    <property type="nucleotide sequence ID" value="NC_003364.1"/>
</dbReference>
<proteinExistence type="predicted"/>
<dbReference type="EMBL" id="AE009441">
    <property type="protein sequence ID" value="AAL63973.1"/>
    <property type="molecule type" value="Genomic_DNA"/>
</dbReference>
<gene>
    <name evidence="1" type="ordered locus">PAE2136</name>
</gene>
<dbReference type="PATRIC" id="fig|178306.9.peg.1579"/>
<name>Q8ZVT3_PYRAE</name>
<dbReference type="KEGG" id="pai:PAE2136"/>
<dbReference type="Proteomes" id="UP000002439">
    <property type="component" value="Chromosome"/>
</dbReference>
<dbReference type="AlphaFoldDB" id="Q8ZVT3"/>
<keyword evidence="2" id="KW-1185">Reference proteome</keyword>
<dbReference type="GeneID" id="38937881"/>
<organism evidence="1 2">
    <name type="scientific">Pyrobaculum aerophilum (strain ATCC 51768 / DSM 7523 / JCM 9630 / CIP 104966 / NBRC 100827 / IM2)</name>
    <dbReference type="NCBI Taxonomy" id="178306"/>
    <lineage>
        <taxon>Archaea</taxon>
        <taxon>Thermoproteota</taxon>
        <taxon>Thermoprotei</taxon>
        <taxon>Thermoproteales</taxon>
        <taxon>Thermoproteaceae</taxon>
        <taxon>Pyrobaculum</taxon>
    </lineage>
</organism>
<evidence type="ECO:0000313" key="2">
    <source>
        <dbReference type="Proteomes" id="UP000002439"/>
    </source>
</evidence>
<dbReference type="HOGENOM" id="CLU_3178715_0_0_2"/>
<evidence type="ECO:0000313" key="1">
    <source>
        <dbReference type="EMBL" id="AAL63973.1"/>
    </source>
</evidence>
<reference evidence="1 2" key="1">
    <citation type="journal article" date="2002" name="Proc. Natl. Acad. Sci. U.S.A.">
        <title>Genome sequence of the hyperthermophilic crenarchaeon Pyrobaculum aerophilum.</title>
        <authorList>
            <person name="Fitz-Gibbon S.T."/>
            <person name="Ladner H."/>
            <person name="Kim U.J."/>
            <person name="Stetter K.O."/>
            <person name="Simon M.I."/>
            <person name="Miller J.H."/>
        </authorList>
    </citation>
    <scope>NUCLEOTIDE SEQUENCE [LARGE SCALE GENOMIC DNA]</scope>
    <source>
        <strain evidence="2">ATCC 51768 / DSM 7523 / JCM 9630 / CIP 104966 / NBRC 100827 / IM2</strain>
    </source>
</reference>
<sequence>MTKAAKREFGRLLTDGLGIVEGLGVAFWWEGRQANVVFRDVEKGLL</sequence>